<dbReference type="PROSITE" id="PS50893">
    <property type="entry name" value="ABC_TRANSPORTER_2"/>
    <property type="match status" value="1"/>
</dbReference>
<evidence type="ECO:0000313" key="14">
    <source>
        <dbReference type="EMBL" id="MDK6696252.1"/>
    </source>
</evidence>
<evidence type="ECO:0000256" key="4">
    <source>
        <dbReference type="ARBA" id="ARBA00022519"/>
    </source>
</evidence>
<dbReference type="InterPro" id="IPR027417">
    <property type="entry name" value="P-loop_NTPase"/>
</dbReference>
<keyword evidence="6" id="KW-0547">Nucleotide-binding</keyword>
<keyword evidence="7 14" id="KW-0067">ATP-binding</keyword>
<protein>
    <submittedName>
        <fullName evidence="14">ABC transporter ATP-binding protein</fullName>
    </submittedName>
</protein>
<dbReference type="FunFam" id="3.40.50.300:FF:000221">
    <property type="entry name" value="Multidrug ABC transporter ATP-binding protein"/>
    <property type="match status" value="1"/>
</dbReference>
<dbReference type="GO" id="GO:0055085">
    <property type="term" value="P:transmembrane transport"/>
    <property type="evidence" value="ECO:0007669"/>
    <property type="project" value="UniProtKB-ARBA"/>
</dbReference>
<dbReference type="Pfam" id="PF00005">
    <property type="entry name" value="ABC_tran"/>
    <property type="match status" value="1"/>
</dbReference>
<feature type="transmembrane region" description="Helical" evidence="11">
    <location>
        <begin position="141"/>
        <end position="174"/>
    </location>
</feature>
<keyword evidence="3" id="KW-1003">Cell membrane</keyword>
<dbReference type="PANTHER" id="PTHR24221:SF397">
    <property type="entry name" value="ABC TRANSPORTER, ATP-BINDING TRANSMEMBRANE PROTEIN"/>
    <property type="match status" value="1"/>
</dbReference>
<comment type="subcellular location">
    <subcellularLocation>
        <location evidence="1">Cell inner membrane</location>
        <topology evidence="1">Multi-pass membrane protein</topology>
    </subcellularLocation>
</comment>
<comment type="similarity">
    <text evidence="10">Belongs to the ABC transporter superfamily. Siderophore-Fe(3+) uptake transporter (SIUT) (TC 3.A.1.21) family.</text>
</comment>
<feature type="transmembrane region" description="Helical" evidence="11">
    <location>
        <begin position="276"/>
        <end position="296"/>
    </location>
</feature>
<dbReference type="PANTHER" id="PTHR24221">
    <property type="entry name" value="ATP-BINDING CASSETTE SUB-FAMILY B"/>
    <property type="match status" value="1"/>
</dbReference>
<dbReference type="Proteomes" id="UP001240561">
    <property type="component" value="Unassembled WGS sequence"/>
</dbReference>
<dbReference type="InterPro" id="IPR003439">
    <property type="entry name" value="ABC_transporter-like_ATP-bd"/>
</dbReference>
<accession>A0ABD4ZBV7</accession>
<evidence type="ECO:0000259" key="13">
    <source>
        <dbReference type="PROSITE" id="PS50929"/>
    </source>
</evidence>
<feature type="domain" description="ABC transporter" evidence="12">
    <location>
        <begin position="336"/>
        <end position="569"/>
    </location>
</feature>
<reference evidence="14 15" key="1">
    <citation type="submission" date="2023-05" db="EMBL/GenBank/DDBJ databases">
        <title>Cataloging the Phylogenetic Diversity of Human Bladder Bacteria.</title>
        <authorList>
            <person name="Du J."/>
        </authorList>
    </citation>
    <scope>NUCLEOTIDE SEQUENCE [LARGE SCALE GENOMIC DNA]</scope>
    <source>
        <strain evidence="14 15">UMB9230</strain>
    </source>
</reference>
<feature type="domain" description="ABC transmembrane type-1" evidence="13">
    <location>
        <begin position="16"/>
        <end position="304"/>
    </location>
</feature>
<evidence type="ECO:0000313" key="15">
    <source>
        <dbReference type="Proteomes" id="UP001240561"/>
    </source>
</evidence>
<organism evidence="14 15">
    <name type="scientific">Gardnerella vaginalis</name>
    <dbReference type="NCBI Taxonomy" id="2702"/>
    <lineage>
        <taxon>Bacteria</taxon>
        <taxon>Bacillati</taxon>
        <taxon>Actinomycetota</taxon>
        <taxon>Actinomycetes</taxon>
        <taxon>Bifidobacteriales</taxon>
        <taxon>Bifidobacteriaceae</taxon>
        <taxon>Gardnerella</taxon>
    </lineage>
</organism>
<dbReference type="SUPFAM" id="SSF52540">
    <property type="entry name" value="P-loop containing nucleoside triphosphate hydrolases"/>
    <property type="match status" value="1"/>
</dbReference>
<dbReference type="InterPro" id="IPR039421">
    <property type="entry name" value="Type_1_exporter"/>
</dbReference>
<evidence type="ECO:0000256" key="5">
    <source>
        <dbReference type="ARBA" id="ARBA00022692"/>
    </source>
</evidence>
<name>A0ABD4ZBV7_GARVA</name>
<gene>
    <name evidence="14" type="ORF">QP177_06730</name>
</gene>
<evidence type="ECO:0000256" key="3">
    <source>
        <dbReference type="ARBA" id="ARBA00022475"/>
    </source>
</evidence>
<dbReference type="EMBL" id="JASOGJ010000018">
    <property type="protein sequence ID" value="MDK6696252.1"/>
    <property type="molecule type" value="Genomic_DNA"/>
</dbReference>
<dbReference type="SUPFAM" id="SSF90123">
    <property type="entry name" value="ABC transporter transmembrane region"/>
    <property type="match status" value="1"/>
</dbReference>
<dbReference type="GO" id="GO:0005524">
    <property type="term" value="F:ATP binding"/>
    <property type="evidence" value="ECO:0007669"/>
    <property type="project" value="UniProtKB-KW"/>
</dbReference>
<evidence type="ECO:0000256" key="9">
    <source>
        <dbReference type="ARBA" id="ARBA00023136"/>
    </source>
</evidence>
<dbReference type="Gene3D" id="3.40.50.300">
    <property type="entry name" value="P-loop containing nucleotide triphosphate hydrolases"/>
    <property type="match status" value="1"/>
</dbReference>
<keyword evidence="4" id="KW-0997">Cell inner membrane</keyword>
<dbReference type="AlphaFoldDB" id="A0ABD4ZBV7"/>
<dbReference type="InterPro" id="IPR036640">
    <property type="entry name" value="ABC1_TM_sf"/>
</dbReference>
<dbReference type="InterPro" id="IPR011527">
    <property type="entry name" value="ABC1_TM_dom"/>
</dbReference>
<keyword evidence="2" id="KW-0813">Transport</keyword>
<sequence>MNTYRKLFAYIPQFKGLAIGAVLVSALSALLTTCGYYAIHCFLHALIIDENLPVAQNFAFVIALLLLTGSLCLGASGLMAHYVGFNLENVLRKRGVEGLNRASFTFFDTHSSGTIRKTIDDNAALTHTIVAHMIPDATRAILMPFFIIAFSFCISWRVGLCILILTIVGSAIMASMMGGKQFMKMYQDALDNLSAETVEYIRGISVIKIFGVSVSSMKKLSKLIHNYSTYAYQYSKHCKAGYVVYECLFFGIIAILTLPLVFFIDDLGSPKRLALDLIMTFFVSGLMFAAFMRIMYIGMYSFQGNHAVDSLEKLYAQMSKEEIHFGNEDHFANHNIEFRNVSFSYDKKEVLKNLSFNLAENKIYALVGKSGSGKSTIAKLMCAYYNISSGEILIGNKPLNTYSQEALMQEISFVFQDSKLFSDTLYNNVSCVKHDASHEEVMSAISAAGLDSVLDKLDKRENTIIGTKGVYLSGGETQRVAIARAILKNSPIVIMDEASASIDADNEHELQKAFKRLMRGKTVIMIAHRLTSITGVDEILLVDHGHIVERGSHAQLMAQNGQYTHLYTIYTQANEWRVVND</sequence>
<comment type="caution">
    <text evidence="14">The sequence shown here is derived from an EMBL/GenBank/DDBJ whole genome shotgun (WGS) entry which is preliminary data.</text>
</comment>
<keyword evidence="8 11" id="KW-1133">Transmembrane helix</keyword>
<dbReference type="InterPro" id="IPR003593">
    <property type="entry name" value="AAA+_ATPase"/>
</dbReference>
<keyword evidence="5 11" id="KW-0812">Transmembrane</keyword>
<evidence type="ECO:0000256" key="8">
    <source>
        <dbReference type="ARBA" id="ARBA00022989"/>
    </source>
</evidence>
<evidence type="ECO:0000256" key="7">
    <source>
        <dbReference type="ARBA" id="ARBA00022840"/>
    </source>
</evidence>
<dbReference type="SMART" id="SM00382">
    <property type="entry name" value="AAA"/>
    <property type="match status" value="1"/>
</dbReference>
<evidence type="ECO:0000256" key="11">
    <source>
        <dbReference type="SAM" id="Phobius"/>
    </source>
</evidence>
<feature type="transmembrane region" description="Helical" evidence="11">
    <location>
        <begin position="58"/>
        <end position="83"/>
    </location>
</feature>
<dbReference type="RefSeq" id="WP_285060869.1">
    <property type="nucleotide sequence ID" value="NZ_JASOGJ010000018.1"/>
</dbReference>
<evidence type="ECO:0000256" key="2">
    <source>
        <dbReference type="ARBA" id="ARBA00022448"/>
    </source>
</evidence>
<feature type="transmembrane region" description="Helical" evidence="11">
    <location>
        <begin position="20"/>
        <end position="46"/>
    </location>
</feature>
<dbReference type="Pfam" id="PF00664">
    <property type="entry name" value="ABC_membrane"/>
    <property type="match status" value="1"/>
</dbReference>
<evidence type="ECO:0000256" key="10">
    <source>
        <dbReference type="ARBA" id="ARBA00023455"/>
    </source>
</evidence>
<dbReference type="GO" id="GO:0005886">
    <property type="term" value="C:plasma membrane"/>
    <property type="evidence" value="ECO:0007669"/>
    <property type="project" value="UniProtKB-SubCell"/>
</dbReference>
<keyword evidence="9 11" id="KW-0472">Membrane</keyword>
<dbReference type="PROSITE" id="PS50929">
    <property type="entry name" value="ABC_TM1F"/>
    <property type="match status" value="1"/>
</dbReference>
<evidence type="ECO:0000256" key="6">
    <source>
        <dbReference type="ARBA" id="ARBA00022741"/>
    </source>
</evidence>
<evidence type="ECO:0000256" key="1">
    <source>
        <dbReference type="ARBA" id="ARBA00004429"/>
    </source>
</evidence>
<dbReference type="Gene3D" id="1.20.1560.10">
    <property type="entry name" value="ABC transporter type 1, transmembrane domain"/>
    <property type="match status" value="1"/>
</dbReference>
<feature type="transmembrane region" description="Helical" evidence="11">
    <location>
        <begin position="242"/>
        <end position="264"/>
    </location>
</feature>
<evidence type="ECO:0000259" key="12">
    <source>
        <dbReference type="PROSITE" id="PS50893"/>
    </source>
</evidence>
<proteinExistence type="inferred from homology"/>